<dbReference type="OMA" id="HKTHIEI"/>
<evidence type="ECO:0000259" key="1">
    <source>
        <dbReference type="Pfam" id="PF18016"/>
    </source>
</evidence>
<gene>
    <name evidence="2" type="primary">AUGUSTUS-3.0.2_34218</name>
    <name evidence="2" type="ORF">TcasGA2_TC034218</name>
</gene>
<dbReference type="PANTHER" id="PTHR12287:SF23">
    <property type="entry name" value="AROUSER, ISOFORM A-RELATED"/>
    <property type="match status" value="1"/>
</dbReference>
<dbReference type="EMBL" id="KQ971307">
    <property type="protein sequence ID" value="KYB29689.1"/>
    <property type="molecule type" value="Genomic_DNA"/>
</dbReference>
<name>A0A139WNW3_TRICA</name>
<organism evidence="2 3">
    <name type="scientific">Tribolium castaneum</name>
    <name type="common">Red flour beetle</name>
    <dbReference type="NCBI Taxonomy" id="7070"/>
    <lineage>
        <taxon>Eukaryota</taxon>
        <taxon>Metazoa</taxon>
        <taxon>Ecdysozoa</taxon>
        <taxon>Arthropoda</taxon>
        <taxon>Hexapoda</taxon>
        <taxon>Insecta</taxon>
        <taxon>Pterygota</taxon>
        <taxon>Neoptera</taxon>
        <taxon>Endopterygota</taxon>
        <taxon>Coleoptera</taxon>
        <taxon>Polyphaga</taxon>
        <taxon>Cucujiformia</taxon>
        <taxon>Tenebrionidae</taxon>
        <taxon>Tenebrionidae incertae sedis</taxon>
        <taxon>Tribolium</taxon>
    </lineage>
</organism>
<dbReference type="Gene3D" id="1.10.150.50">
    <property type="entry name" value="Transcription Factor, Ets-1"/>
    <property type="match status" value="1"/>
</dbReference>
<dbReference type="GO" id="GO:0016301">
    <property type="term" value="F:kinase activity"/>
    <property type="evidence" value="ECO:0007669"/>
    <property type="project" value="UniProtKB-KW"/>
</dbReference>
<dbReference type="InterPro" id="IPR013761">
    <property type="entry name" value="SAM/pointed_sf"/>
</dbReference>
<evidence type="ECO:0000313" key="3">
    <source>
        <dbReference type="Proteomes" id="UP000007266"/>
    </source>
</evidence>
<dbReference type="STRING" id="7070.A0A139WNW3"/>
<dbReference type="Proteomes" id="UP000007266">
    <property type="component" value="Linkage group 1"/>
</dbReference>
<accession>A0A139WNW3</accession>
<dbReference type="SUPFAM" id="SSF47769">
    <property type="entry name" value="SAM/Pointed domain"/>
    <property type="match status" value="1"/>
</dbReference>
<keyword evidence="2" id="KW-0418">Kinase</keyword>
<sequence>MVRDRKHKTHIEIRQTPEVYINQKSNPEEVQNWLKIKDFDSQICAKFKGLAGHNLFDLHKSQLEKVCGAKEGARLYSQLNIQKSVSGYQTVRSSELKAILAKAREKIEAVD</sequence>
<keyword evidence="2" id="KW-0675">Receptor</keyword>
<dbReference type="FunFam" id="1.10.150.50:FF:000084">
    <property type="entry name" value="EPS (Human endocytosis) related"/>
    <property type="match status" value="1"/>
</dbReference>
<dbReference type="InterPro" id="IPR039801">
    <property type="entry name" value="EPS8-like"/>
</dbReference>
<dbReference type="InterPro" id="IPR041418">
    <property type="entry name" value="SAM_3"/>
</dbReference>
<dbReference type="PANTHER" id="PTHR12287">
    <property type="entry name" value="EPIDERMAL GROWTH FACTOR RECEPTOR KINASE SUBSTRATE EPS8-RELATED PROTEIN"/>
    <property type="match status" value="1"/>
</dbReference>
<dbReference type="AlphaFoldDB" id="A0A139WNW3"/>
<feature type="domain" description="SAM" evidence="1">
    <location>
        <begin position="16"/>
        <end position="80"/>
    </location>
</feature>
<reference evidence="2 3" key="1">
    <citation type="journal article" date="2008" name="Nature">
        <title>The genome of the model beetle and pest Tribolium castaneum.</title>
        <authorList>
            <consortium name="Tribolium Genome Sequencing Consortium"/>
            <person name="Richards S."/>
            <person name="Gibbs R.A."/>
            <person name="Weinstock G.M."/>
            <person name="Brown S.J."/>
            <person name="Denell R."/>
            <person name="Beeman R.W."/>
            <person name="Gibbs R."/>
            <person name="Beeman R.W."/>
            <person name="Brown S.J."/>
            <person name="Bucher G."/>
            <person name="Friedrich M."/>
            <person name="Grimmelikhuijzen C.J."/>
            <person name="Klingler M."/>
            <person name="Lorenzen M."/>
            <person name="Richards S."/>
            <person name="Roth S."/>
            <person name="Schroder R."/>
            <person name="Tautz D."/>
            <person name="Zdobnov E.M."/>
            <person name="Muzny D."/>
            <person name="Gibbs R.A."/>
            <person name="Weinstock G.M."/>
            <person name="Attaway T."/>
            <person name="Bell S."/>
            <person name="Buhay C.J."/>
            <person name="Chandrabose M.N."/>
            <person name="Chavez D."/>
            <person name="Clerk-Blankenburg K.P."/>
            <person name="Cree A."/>
            <person name="Dao M."/>
            <person name="Davis C."/>
            <person name="Chacko J."/>
            <person name="Dinh H."/>
            <person name="Dugan-Rocha S."/>
            <person name="Fowler G."/>
            <person name="Garner T.T."/>
            <person name="Garnes J."/>
            <person name="Gnirke A."/>
            <person name="Hawes A."/>
            <person name="Hernandez J."/>
            <person name="Hines S."/>
            <person name="Holder M."/>
            <person name="Hume J."/>
            <person name="Jhangiani S.N."/>
            <person name="Joshi V."/>
            <person name="Khan Z.M."/>
            <person name="Jackson L."/>
            <person name="Kovar C."/>
            <person name="Kowis A."/>
            <person name="Lee S."/>
            <person name="Lewis L.R."/>
            <person name="Margolis J."/>
            <person name="Morgan M."/>
            <person name="Nazareth L.V."/>
            <person name="Nguyen N."/>
            <person name="Okwuonu G."/>
            <person name="Parker D."/>
            <person name="Richards S."/>
            <person name="Ruiz S.J."/>
            <person name="Santibanez J."/>
            <person name="Savard J."/>
            <person name="Scherer S.E."/>
            <person name="Schneider B."/>
            <person name="Sodergren E."/>
            <person name="Tautz D."/>
            <person name="Vattahil S."/>
            <person name="Villasana D."/>
            <person name="White C.S."/>
            <person name="Wright R."/>
            <person name="Park Y."/>
            <person name="Beeman R.W."/>
            <person name="Lord J."/>
            <person name="Oppert B."/>
            <person name="Lorenzen M."/>
            <person name="Brown S."/>
            <person name="Wang L."/>
            <person name="Savard J."/>
            <person name="Tautz D."/>
            <person name="Richards S."/>
            <person name="Weinstock G."/>
            <person name="Gibbs R.A."/>
            <person name="Liu Y."/>
            <person name="Worley K."/>
            <person name="Weinstock G."/>
            <person name="Elsik C.G."/>
            <person name="Reese J.T."/>
            <person name="Elhaik E."/>
            <person name="Landan G."/>
            <person name="Graur D."/>
            <person name="Arensburger P."/>
            <person name="Atkinson P."/>
            <person name="Beeman R.W."/>
            <person name="Beidler J."/>
            <person name="Brown S.J."/>
            <person name="Demuth J.P."/>
            <person name="Drury D.W."/>
            <person name="Du Y.Z."/>
            <person name="Fujiwara H."/>
            <person name="Lorenzen M."/>
            <person name="Maselli V."/>
            <person name="Osanai M."/>
            <person name="Park Y."/>
            <person name="Robertson H.M."/>
            <person name="Tu Z."/>
            <person name="Wang J.J."/>
            <person name="Wang S."/>
            <person name="Richards S."/>
            <person name="Song H."/>
            <person name="Zhang L."/>
            <person name="Sodergren E."/>
            <person name="Werner D."/>
            <person name="Stanke M."/>
            <person name="Morgenstern B."/>
            <person name="Solovyev V."/>
            <person name="Kosarev P."/>
            <person name="Brown G."/>
            <person name="Chen H.C."/>
            <person name="Ermolaeva O."/>
            <person name="Hlavina W."/>
            <person name="Kapustin Y."/>
            <person name="Kiryutin B."/>
            <person name="Kitts P."/>
            <person name="Maglott D."/>
            <person name="Pruitt K."/>
            <person name="Sapojnikov V."/>
            <person name="Souvorov A."/>
            <person name="Mackey A.J."/>
            <person name="Waterhouse R.M."/>
            <person name="Wyder S."/>
            <person name="Zdobnov E.M."/>
            <person name="Zdobnov E.M."/>
            <person name="Wyder S."/>
            <person name="Kriventseva E.V."/>
            <person name="Kadowaki T."/>
            <person name="Bork P."/>
            <person name="Aranda M."/>
            <person name="Bao R."/>
            <person name="Beermann A."/>
            <person name="Berns N."/>
            <person name="Bolognesi R."/>
            <person name="Bonneton F."/>
            <person name="Bopp D."/>
            <person name="Brown S.J."/>
            <person name="Bucher G."/>
            <person name="Butts T."/>
            <person name="Chaumot A."/>
            <person name="Denell R.E."/>
            <person name="Ferrier D.E."/>
            <person name="Friedrich M."/>
            <person name="Gordon C.M."/>
            <person name="Jindra M."/>
            <person name="Klingler M."/>
            <person name="Lan Q."/>
            <person name="Lattorff H.M."/>
            <person name="Laudet V."/>
            <person name="von Levetsow C."/>
            <person name="Liu Z."/>
            <person name="Lutz R."/>
            <person name="Lynch J.A."/>
            <person name="da Fonseca R.N."/>
            <person name="Posnien N."/>
            <person name="Reuter R."/>
            <person name="Roth S."/>
            <person name="Savard J."/>
            <person name="Schinko J.B."/>
            <person name="Schmitt C."/>
            <person name="Schoppmeier M."/>
            <person name="Schroder R."/>
            <person name="Shippy T.D."/>
            <person name="Simonnet F."/>
            <person name="Marques-Souza H."/>
            <person name="Tautz D."/>
            <person name="Tomoyasu Y."/>
            <person name="Trauner J."/>
            <person name="Van der Zee M."/>
            <person name="Vervoort M."/>
            <person name="Wittkopp N."/>
            <person name="Wimmer E.A."/>
            <person name="Yang X."/>
            <person name="Jones A.K."/>
            <person name="Sattelle D.B."/>
            <person name="Ebert P.R."/>
            <person name="Nelson D."/>
            <person name="Scott J.G."/>
            <person name="Beeman R.W."/>
            <person name="Muthukrishnan S."/>
            <person name="Kramer K.J."/>
            <person name="Arakane Y."/>
            <person name="Beeman R.W."/>
            <person name="Zhu Q."/>
            <person name="Hogenkamp D."/>
            <person name="Dixit R."/>
            <person name="Oppert B."/>
            <person name="Jiang H."/>
            <person name="Zou Z."/>
            <person name="Marshall J."/>
            <person name="Elpidina E."/>
            <person name="Vinokurov K."/>
            <person name="Oppert C."/>
            <person name="Zou Z."/>
            <person name="Evans J."/>
            <person name="Lu Z."/>
            <person name="Zhao P."/>
            <person name="Sumathipala N."/>
            <person name="Altincicek B."/>
            <person name="Vilcinskas A."/>
            <person name="Williams M."/>
            <person name="Hultmark D."/>
            <person name="Hetru C."/>
            <person name="Jiang H."/>
            <person name="Grimmelikhuijzen C.J."/>
            <person name="Hauser F."/>
            <person name="Cazzamali G."/>
            <person name="Williamson M."/>
            <person name="Park Y."/>
            <person name="Li B."/>
            <person name="Tanaka Y."/>
            <person name="Predel R."/>
            <person name="Neupert S."/>
            <person name="Schachtner J."/>
            <person name="Verleyen P."/>
            <person name="Raible F."/>
            <person name="Bork P."/>
            <person name="Friedrich M."/>
            <person name="Walden K.K."/>
            <person name="Robertson H.M."/>
            <person name="Angeli S."/>
            <person name="Foret S."/>
            <person name="Bucher G."/>
            <person name="Schuetz S."/>
            <person name="Maleszka R."/>
            <person name="Wimmer E.A."/>
            <person name="Beeman R.W."/>
            <person name="Lorenzen M."/>
            <person name="Tomoyasu Y."/>
            <person name="Miller S.C."/>
            <person name="Grossmann D."/>
            <person name="Bucher G."/>
        </authorList>
    </citation>
    <scope>NUCLEOTIDE SEQUENCE [LARGE SCALE GENOMIC DNA]</scope>
    <source>
        <strain evidence="2 3">Georgia GA2</strain>
    </source>
</reference>
<evidence type="ECO:0000313" key="2">
    <source>
        <dbReference type="EMBL" id="KYB29689.1"/>
    </source>
</evidence>
<reference evidence="2 3" key="2">
    <citation type="journal article" date="2010" name="Nucleic Acids Res.">
        <title>BeetleBase in 2010: revisions to provide comprehensive genomic information for Tribolium castaneum.</title>
        <authorList>
            <person name="Kim H.S."/>
            <person name="Murphy T."/>
            <person name="Xia J."/>
            <person name="Caragea D."/>
            <person name="Park Y."/>
            <person name="Beeman R.W."/>
            <person name="Lorenzen M.D."/>
            <person name="Butcher S."/>
            <person name="Manak J.R."/>
            <person name="Brown S.J."/>
        </authorList>
    </citation>
    <scope>GENOME REANNOTATION</scope>
    <source>
        <strain evidence="2 3">Georgia GA2</strain>
    </source>
</reference>
<protein>
    <submittedName>
        <fullName evidence="2">Epidermal growth factor receptor kinase substrate 8-like Protein</fullName>
    </submittedName>
</protein>
<keyword evidence="2" id="KW-0808">Transferase</keyword>
<dbReference type="Pfam" id="PF18016">
    <property type="entry name" value="SAM_3"/>
    <property type="match status" value="1"/>
</dbReference>
<keyword evidence="3" id="KW-1185">Reference proteome</keyword>
<dbReference type="InParanoid" id="A0A139WNW3"/>
<proteinExistence type="predicted"/>